<dbReference type="SUPFAM" id="SSF53300">
    <property type="entry name" value="vWA-like"/>
    <property type="match status" value="1"/>
</dbReference>
<evidence type="ECO:0000259" key="7">
    <source>
        <dbReference type="PROSITE" id="PS50988"/>
    </source>
</evidence>
<dbReference type="PANTHER" id="PTHR14202">
    <property type="entry name" value="60 KDA RIBONUCLEOPROTEIN SSA/RO"/>
    <property type="match status" value="1"/>
</dbReference>
<comment type="subcellular location">
    <subcellularLocation>
        <location evidence="1">Cytoplasm</location>
    </subcellularLocation>
</comment>
<sequence>MANKALFGSARGGWSAKADARNEAGGLAYQRTDKQALAQLAATGCLGATFYASADEQLDRVLELAQRVEPEFLARLAIYARQQGHMKDTPAVLCAVLSVRSPGLLAEVFDRVIDNPKMLRNFVQVMRSGVVGRRSLGSLPKRLVVQWLDARSDDQLFRGSVGADPSLADVLRMVHPKPATASREALYGYLIGRDHNREALPELVQHYEKFKRNTNPGKVAPPDVPFQLLTALPLTEKDWAQIARNASWQMTRMNLNTLARHGVFKDRELAGQLANRLRNPRLVEKARVFPYQLMVAYANAGEGVPHSVRDALQDAMELAIKNAPRVAGKVYVCPDVSGSMHWPATGSRFGSSTAVRCLDVAALVAATVLRKNPEAEVIPFKEDVVKLRLNPRDTVMTNAEKIARVSPGGTNCSAPLRELNCRRAVGDLVVFVSDNESWIDSPEYGRFGGGRTETINQWSKFKARNPRARMVCIDIQPHGTVQAREREDVVNVGGFSDQVFGLLSTVAAGRHSVDHWVREVEQVRL</sequence>
<dbReference type="RefSeq" id="WP_146564354.1">
    <property type="nucleotide sequence ID" value="NZ_SIHJ01000001.1"/>
</dbReference>
<dbReference type="GO" id="GO:0005737">
    <property type="term" value="C:cytoplasm"/>
    <property type="evidence" value="ECO:0007669"/>
    <property type="project" value="UniProtKB-SubCell"/>
</dbReference>
<accession>A0A5C5VED5</accession>
<evidence type="ECO:0000256" key="6">
    <source>
        <dbReference type="ARBA" id="ARBA00023274"/>
    </source>
</evidence>
<organism evidence="8 9">
    <name type="scientific">Posidoniimonas corsicana</name>
    <dbReference type="NCBI Taxonomy" id="1938618"/>
    <lineage>
        <taxon>Bacteria</taxon>
        <taxon>Pseudomonadati</taxon>
        <taxon>Planctomycetota</taxon>
        <taxon>Planctomycetia</taxon>
        <taxon>Pirellulales</taxon>
        <taxon>Lacipirellulaceae</taxon>
        <taxon>Posidoniimonas</taxon>
    </lineage>
</organism>
<dbReference type="EMBL" id="SIHJ01000001">
    <property type="protein sequence ID" value="TWT36996.1"/>
    <property type="molecule type" value="Genomic_DNA"/>
</dbReference>
<dbReference type="AlphaFoldDB" id="A0A5C5VED5"/>
<dbReference type="GO" id="GO:0003723">
    <property type="term" value="F:RNA binding"/>
    <property type="evidence" value="ECO:0007669"/>
    <property type="project" value="UniProtKB-KW"/>
</dbReference>
<dbReference type="InterPro" id="IPR040322">
    <property type="entry name" value="TROVE2"/>
</dbReference>
<comment type="caution">
    <text evidence="8">The sequence shown here is derived from an EMBL/GenBank/DDBJ whole genome shotgun (WGS) entry which is preliminary data.</text>
</comment>
<dbReference type="Proteomes" id="UP000316714">
    <property type="component" value="Unassembled WGS sequence"/>
</dbReference>
<keyword evidence="9" id="KW-1185">Reference proteome</keyword>
<dbReference type="SUPFAM" id="SSF140864">
    <property type="entry name" value="TROVE domain-like"/>
    <property type="match status" value="1"/>
</dbReference>
<dbReference type="PANTHER" id="PTHR14202:SF0">
    <property type="entry name" value="RNA-BINDING PROTEIN RO60"/>
    <property type="match status" value="1"/>
</dbReference>
<dbReference type="Gene3D" id="3.40.50.410">
    <property type="entry name" value="von Willebrand factor, type A domain"/>
    <property type="match status" value="1"/>
</dbReference>
<dbReference type="InterPro" id="IPR056800">
    <property type="entry name" value="vWA_Ro60"/>
</dbReference>
<dbReference type="GO" id="GO:1990904">
    <property type="term" value="C:ribonucleoprotein complex"/>
    <property type="evidence" value="ECO:0007669"/>
    <property type="project" value="UniProtKB-KW"/>
</dbReference>
<dbReference type="Pfam" id="PF25045">
    <property type="entry name" value="vWA_Ro60"/>
    <property type="match status" value="1"/>
</dbReference>
<evidence type="ECO:0000256" key="3">
    <source>
        <dbReference type="ARBA" id="ARBA00022490"/>
    </source>
</evidence>
<keyword evidence="5" id="KW-0694">RNA-binding</keyword>
<evidence type="ECO:0000256" key="1">
    <source>
        <dbReference type="ARBA" id="ARBA00004496"/>
    </source>
</evidence>
<evidence type="ECO:0000256" key="2">
    <source>
        <dbReference type="ARBA" id="ARBA00007814"/>
    </source>
</evidence>
<dbReference type="GO" id="GO:0046872">
    <property type="term" value="F:metal ion binding"/>
    <property type="evidence" value="ECO:0007669"/>
    <property type="project" value="UniProtKB-KW"/>
</dbReference>
<evidence type="ECO:0000313" key="8">
    <source>
        <dbReference type="EMBL" id="TWT36996.1"/>
    </source>
</evidence>
<evidence type="ECO:0000313" key="9">
    <source>
        <dbReference type="Proteomes" id="UP000316714"/>
    </source>
</evidence>
<evidence type="ECO:0000256" key="4">
    <source>
        <dbReference type="ARBA" id="ARBA00022723"/>
    </source>
</evidence>
<protein>
    <recommendedName>
        <fullName evidence="7">TROVE domain-containing protein</fullName>
    </recommendedName>
</protein>
<dbReference type="InterPro" id="IPR037214">
    <property type="entry name" value="TROVE_dom_sf"/>
</dbReference>
<dbReference type="PROSITE" id="PS50988">
    <property type="entry name" value="TROVE"/>
    <property type="match status" value="1"/>
</dbReference>
<gene>
    <name evidence="8" type="ORF">KOR34_19420</name>
</gene>
<reference evidence="8 9" key="1">
    <citation type="submission" date="2019-02" db="EMBL/GenBank/DDBJ databases">
        <title>Deep-cultivation of Planctomycetes and their phenomic and genomic characterization uncovers novel biology.</title>
        <authorList>
            <person name="Wiegand S."/>
            <person name="Jogler M."/>
            <person name="Boedeker C."/>
            <person name="Pinto D."/>
            <person name="Vollmers J."/>
            <person name="Rivas-Marin E."/>
            <person name="Kohn T."/>
            <person name="Peeters S.H."/>
            <person name="Heuer A."/>
            <person name="Rast P."/>
            <person name="Oberbeckmann S."/>
            <person name="Bunk B."/>
            <person name="Jeske O."/>
            <person name="Meyerdierks A."/>
            <person name="Storesund J.E."/>
            <person name="Kallscheuer N."/>
            <person name="Luecker S."/>
            <person name="Lage O.M."/>
            <person name="Pohl T."/>
            <person name="Merkel B.J."/>
            <person name="Hornburger P."/>
            <person name="Mueller R.-W."/>
            <person name="Bruemmer F."/>
            <person name="Labrenz M."/>
            <person name="Spormann A.M."/>
            <person name="Op Den Camp H."/>
            <person name="Overmann J."/>
            <person name="Amann R."/>
            <person name="Jetten M.S.M."/>
            <person name="Mascher T."/>
            <person name="Medema M.H."/>
            <person name="Devos D.P."/>
            <person name="Kaster A.-K."/>
            <person name="Ovreas L."/>
            <person name="Rohde M."/>
            <person name="Galperin M.Y."/>
            <person name="Jogler C."/>
        </authorList>
    </citation>
    <scope>NUCLEOTIDE SEQUENCE [LARGE SCALE GENOMIC DNA]</scope>
    <source>
        <strain evidence="8 9">KOR34</strain>
    </source>
</reference>
<keyword evidence="4" id="KW-0479">Metal-binding</keyword>
<feature type="domain" description="TROVE" evidence="7">
    <location>
        <begin position="20"/>
        <end position="328"/>
    </location>
</feature>
<comment type="similarity">
    <text evidence="2">Belongs to the Ro 60 kDa family.</text>
</comment>
<dbReference type="OrthoDB" id="208855at2"/>
<dbReference type="InterPro" id="IPR036465">
    <property type="entry name" value="vWFA_dom_sf"/>
</dbReference>
<keyword evidence="6" id="KW-0687">Ribonucleoprotein</keyword>
<name>A0A5C5VED5_9BACT</name>
<keyword evidence="3" id="KW-0963">Cytoplasm</keyword>
<proteinExistence type="inferred from homology"/>
<evidence type="ECO:0000256" key="5">
    <source>
        <dbReference type="ARBA" id="ARBA00022884"/>
    </source>
</evidence>
<dbReference type="InterPro" id="IPR008858">
    <property type="entry name" value="TROVE_dom"/>
</dbReference>